<feature type="binding site" evidence="10">
    <location>
        <position position="119"/>
    </location>
    <ligand>
        <name>Na(+)</name>
        <dbReference type="ChEBI" id="CHEBI:29101"/>
        <note>structural</note>
    </ligand>
</feature>
<keyword evidence="10" id="KW-0813">Transport</keyword>
<dbReference type="HAMAP" id="MF_00454">
    <property type="entry name" value="FluC"/>
    <property type="match status" value="1"/>
</dbReference>
<feature type="transmembrane region" description="Helical" evidence="10">
    <location>
        <begin position="50"/>
        <end position="69"/>
    </location>
</feature>
<evidence type="ECO:0000256" key="5">
    <source>
        <dbReference type="ARBA" id="ARBA00023136"/>
    </source>
</evidence>
<dbReference type="Proteomes" id="UP000198935">
    <property type="component" value="Unassembled WGS sequence"/>
</dbReference>
<reference evidence="12" key="1">
    <citation type="submission" date="2016-10" db="EMBL/GenBank/DDBJ databases">
        <authorList>
            <person name="Varghese N."/>
            <person name="Submissions S."/>
        </authorList>
    </citation>
    <scope>NUCLEOTIDE SEQUENCE [LARGE SCALE GENOMIC DNA]</scope>
    <source>
        <strain evidence="12">SP</strain>
    </source>
</reference>
<feature type="transmembrane region" description="Helical" evidence="10">
    <location>
        <begin position="114"/>
        <end position="136"/>
    </location>
</feature>
<keyword evidence="3 10" id="KW-0812">Transmembrane</keyword>
<proteinExistence type="inferred from homology"/>
<comment type="similarity">
    <text evidence="7 10">Belongs to the fluoride channel Fluc/FEX (TC 1.A.43) family.</text>
</comment>
<dbReference type="GO" id="GO:0005886">
    <property type="term" value="C:plasma membrane"/>
    <property type="evidence" value="ECO:0007669"/>
    <property type="project" value="UniProtKB-SubCell"/>
</dbReference>
<dbReference type="GO" id="GO:0046872">
    <property type="term" value="F:metal ion binding"/>
    <property type="evidence" value="ECO:0007669"/>
    <property type="project" value="UniProtKB-KW"/>
</dbReference>
<dbReference type="EMBL" id="FNPI01000006">
    <property type="protein sequence ID" value="SDZ12119.1"/>
    <property type="molecule type" value="Genomic_DNA"/>
</dbReference>
<dbReference type="GO" id="GO:0140114">
    <property type="term" value="P:cellular detoxification of fluoride"/>
    <property type="evidence" value="ECO:0007669"/>
    <property type="project" value="UniProtKB-UniRule"/>
</dbReference>
<feature type="transmembrane region" description="Helical" evidence="10">
    <location>
        <begin position="75"/>
        <end position="102"/>
    </location>
</feature>
<evidence type="ECO:0000256" key="2">
    <source>
        <dbReference type="ARBA" id="ARBA00022475"/>
    </source>
</evidence>
<keyword evidence="10" id="KW-0479">Metal-binding</keyword>
<evidence type="ECO:0000256" key="4">
    <source>
        <dbReference type="ARBA" id="ARBA00022989"/>
    </source>
</evidence>
<evidence type="ECO:0000256" key="9">
    <source>
        <dbReference type="ARBA" id="ARBA00049940"/>
    </source>
</evidence>
<dbReference type="PANTHER" id="PTHR28259">
    <property type="entry name" value="FLUORIDE EXPORT PROTEIN 1-RELATED"/>
    <property type="match status" value="1"/>
</dbReference>
<sequence>MGLFLEMGIGLFSYFDTKRIGCRSKTTASVTIFWKTSEGKRVSAVKKQGFILIAIFIGGALGTMFRYTINLQVIHLLFPLGTVVENVIGSLLLGAVTGYILIKKIPVVLKEGIGVGFCGGFTTMSTLAADTVHLVGEAHVESLLVYISVSLFGGLLAAFFGMKLGSVIARSKQKEGAAE</sequence>
<keyword evidence="4 10" id="KW-1133">Transmembrane helix</keyword>
<feature type="transmembrane region" description="Helical" evidence="10">
    <location>
        <begin position="142"/>
        <end position="162"/>
    </location>
</feature>
<evidence type="ECO:0000313" key="12">
    <source>
        <dbReference type="Proteomes" id="UP000198935"/>
    </source>
</evidence>
<name>A0A1H3QHE4_9BACI</name>
<accession>A0A1H3QHE4</accession>
<dbReference type="AlphaFoldDB" id="A0A1H3QHE4"/>
<feature type="binding site" evidence="10">
    <location>
        <position position="122"/>
    </location>
    <ligand>
        <name>Na(+)</name>
        <dbReference type="ChEBI" id="CHEBI:29101"/>
        <note>structural</note>
    </ligand>
</feature>
<comment type="catalytic activity">
    <reaction evidence="8">
        <text>fluoride(in) = fluoride(out)</text>
        <dbReference type="Rhea" id="RHEA:76159"/>
        <dbReference type="ChEBI" id="CHEBI:17051"/>
    </reaction>
    <physiologicalReaction direction="left-to-right" evidence="8">
        <dbReference type="Rhea" id="RHEA:76160"/>
    </physiologicalReaction>
</comment>
<keyword evidence="6 10" id="KW-0407">Ion channel</keyword>
<comment type="function">
    <text evidence="9 10">Fluoride-specific ion channel. Important for reducing fluoride concentration in the cell, thus reducing its toxicity.</text>
</comment>
<evidence type="ECO:0000256" key="6">
    <source>
        <dbReference type="ARBA" id="ARBA00023303"/>
    </source>
</evidence>
<dbReference type="Pfam" id="PF02537">
    <property type="entry name" value="CRCB"/>
    <property type="match status" value="1"/>
</dbReference>
<dbReference type="PANTHER" id="PTHR28259:SF1">
    <property type="entry name" value="FLUORIDE EXPORT PROTEIN 1-RELATED"/>
    <property type="match status" value="1"/>
</dbReference>
<keyword evidence="10" id="KW-0915">Sodium</keyword>
<evidence type="ECO:0000313" key="11">
    <source>
        <dbReference type="EMBL" id="SDZ12119.1"/>
    </source>
</evidence>
<keyword evidence="2 10" id="KW-1003">Cell membrane</keyword>
<evidence type="ECO:0000256" key="1">
    <source>
        <dbReference type="ARBA" id="ARBA00004651"/>
    </source>
</evidence>
<evidence type="ECO:0000256" key="8">
    <source>
        <dbReference type="ARBA" id="ARBA00035585"/>
    </source>
</evidence>
<dbReference type="STRING" id="1503961.SAMN05421736_106153"/>
<keyword evidence="10" id="KW-0406">Ion transport</keyword>
<evidence type="ECO:0000256" key="3">
    <source>
        <dbReference type="ARBA" id="ARBA00022692"/>
    </source>
</evidence>
<keyword evidence="5 10" id="KW-0472">Membrane</keyword>
<comment type="subcellular location">
    <subcellularLocation>
        <location evidence="1 10">Cell membrane</location>
        <topology evidence="1 10">Multi-pass membrane protein</topology>
    </subcellularLocation>
</comment>
<dbReference type="InterPro" id="IPR003691">
    <property type="entry name" value="FluC"/>
</dbReference>
<evidence type="ECO:0000256" key="10">
    <source>
        <dbReference type="HAMAP-Rule" id="MF_00454"/>
    </source>
</evidence>
<evidence type="ECO:0000256" key="7">
    <source>
        <dbReference type="ARBA" id="ARBA00035120"/>
    </source>
</evidence>
<gene>
    <name evidence="10" type="primary">fluC</name>
    <name evidence="10" type="synonym">crcB</name>
    <name evidence="11" type="ORF">SAMN05421736_106153</name>
</gene>
<comment type="activity regulation">
    <text evidence="10">Na(+) is not transported, but it plays an essential structural role and its presence is essential for fluoride channel function.</text>
</comment>
<organism evidence="11 12">
    <name type="scientific">Evansella caseinilytica</name>
    <dbReference type="NCBI Taxonomy" id="1503961"/>
    <lineage>
        <taxon>Bacteria</taxon>
        <taxon>Bacillati</taxon>
        <taxon>Bacillota</taxon>
        <taxon>Bacilli</taxon>
        <taxon>Bacillales</taxon>
        <taxon>Bacillaceae</taxon>
        <taxon>Evansella</taxon>
    </lineage>
</organism>
<dbReference type="GO" id="GO:0062054">
    <property type="term" value="F:fluoride channel activity"/>
    <property type="evidence" value="ECO:0007669"/>
    <property type="project" value="UniProtKB-UniRule"/>
</dbReference>
<keyword evidence="12" id="KW-1185">Reference proteome</keyword>
<protein>
    <recommendedName>
        <fullName evidence="10">Fluoride-specific ion channel FluC</fullName>
    </recommendedName>
</protein>